<comment type="caution">
    <text evidence="1">The sequence shown here is derived from an EMBL/GenBank/DDBJ whole genome shotgun (WGS) entry which is preliminary data.</text>
</comment>
<proteinExistence type="predicted"/>
<reference evidence="1" key="1">
    <citation type="submission" date="2020-06" db="EMBL/GenBank/DDBJ databases">
        <authorList>
            <consortium name="Plant Systems Biology data submission"/>
        </authorList>
    </citation>
    <scope>NUCLEOTIDE SEQUENCE</scope>
    <source>
        <strain evidence="1">D6</strain>
    </source>
</reference>
<accession>A0A9N8EQW2</accession>
<evidence type="ECO:0000313" key="1">
    <source>
        <dbReference type="EMBL" id="CAB9525572.1"/>
    </source>
</evidence>
<evidence type="ECO:0000313" key="2">
    <source>
        <dbReference type="Proteomes" id="UP001153069"/>
    </source>
</evidence>
<dbReference type="Proteomes" id="UP001153069">
    <property type="component" value="Unassembled WGS sequence"/>
</dbReference>
<organism evidence="1 2">
    <name type="scientific">Seminavis robusta</name>
    <dbReference type="NCBI Taxonomy" id="568900"/>
    <lineage>
        <taxon>Eukaryota</taxon>
        <taxon>Sar</taxon>
        <taxon>Stramenopiles</taxon>
        <taxon>Ochrophyta</taxon>
        <taxon>Bacillariophyta</taxon>
        <taxon>Bacillariophyceae</taxon>
        <taxon>Bacillariophycidae</taxon>
        <taxon>Naviculales</taxon>
        <taxon>Naviculaceae</taxon>
        <taxon>Seminavis</taxon>
    </lineage>
</organism>
<dbReference type="AlphaFoldDB" id="A0A9N8EQW2"/>
<name>A0A9N8EQW2_9STRA</name>
<gene>
    <name evidence="1" type="ORF">SEMRO_1695_G291740.1</name>
</gene>
<keyword evidence="2" id="KW-1185">Reference proteome</keyword>
<sequence>MSPPDLNPRVACLGLFRSNRQIRNHDAEALEKSDSQPGIGFGLTCTCIGVTEDHQKGHLHFHITINRHIPGYALQQFANLPEIFAARLLYHFDCTHQISESFQKEILPLNCTKQQCPIPDVGRVSKGRAQCATEESLQEPKKLVEFPKVGHNVPLKKVCKNPEKHVLKKDRPPHKDMSSGDMGGNSNHAALHAGYCILLVLFRMQGGIRSGGGDSIVHTRSFGSSLPMLGKLFGTITVRLSAWLAYGYTERSK</sequence>
<protein>
    <submittedName>
        <fullName evidence="1">Uncharacterized protein</fullName>
    </submittedName>
</protein>
<dbReference type="EMBL" id="CAICTM010001693">
    <property type="protein sequence ID" value="CAB9525572.1"/>
    <property type="molecule type" value="Genomic_DNA"/>
</dbReference>